<keyword evidence="1" id="KW-0547">Nucleotide-binding</keyword>
<keyword evidence="1" id="KW-0378">Hydrolase</keyword>
<keyword evidence="1" id="KW-0347">Helicase</keyword>
<accession>A0AAV9ZPI7</accession>
<feature type="non-terminal residue" evidence="1">
    <location>
        <position position="323"/>
    </location>
</feature>
<evidence type="ECO:0000313" key="1">
    <source>
        <dbReference type="EMBL" id="KAK6988113.1"/>
    </source>
</evidence>
<keyword evidence="1" id="KW-0067">ATP-binding</keyword>
<dbReference type="GO" id="GO:0004386">
    <property type="term" value="F:helicase activity"/>
    <property type="evidence" value="ECO:0007669"/>
    <property type="project" value="UniProtKB-KW"/>
</dbReference>
<dbReference type="EMBL" id="JAWWNJ010000126">
    <property type="protein sequence ID" value="KAK6988113.1"/>
    <property type="molecule type" value="Genomic_DNA"/>
</dbReference>
<evidence type="ECO:0000313" key="2">
    <source>
        <dbReference type="Proteomes" id="UP001362999"/>
    </source>
</evidence>
<keyword evidence="2" id="KW-1185">Reference proteome</keyword>
<name>A0AAV9ZPI7_9AGAR</name>
<gene>
    <name evidence="1" type="ORF">R3P38DRAFT_2458851</name>
</gene>
<dbReference type="AlphaFoldDB" id="A0AAV9ZPI7"/>
<dbReference type="Proteomes" id="UP001362999">
    <property type="component" value="Unassembled WGS sequence"/>
</dbReference>
<reference evidence="1 2" key="1">
    <citation type="journal article" date="2024" name="J Genomics">
        <title>Draft genome sequencing and assembly of Favolaschia claudopus CIRM-BRFM 2984 isolated from oak limbs.</title>
        <authorList>
            <person name="Navarro D."/>
            <person name="Drula E."/>
            <person name="Chaduli D."/>
            <person name="Cazenave R."/>
            <person name="Ahrendt S."/>
            <person name="Wang J."/>
            <person name="Lipzen A."/>
            <person name="Daum C."/>
            <person name="Barry K."/>
            <person name="Grigoriev I.V."/>
            <person name="Favel A."/>
            <person name="Rosso M.N."/>
            <person name="Martin F."/>
        </authorList>
    </citation>
    <scope>NUCLEOTIDE SEQUENCE [LARGE SCALE GENOMIC DNA]</scope>
    <source>
        <strain evidence="1 2">CIRM-BRFM 2984</strain>
    </source>
</reference>
<organism evidence="1 2">
    <name type="scientific">Favolaschia claudopus</name>
    <dbReference type="NCBI Taxonomy" id="2862362"/>
    <lineage>
        <taxon>Eukaryota</taxon>
        <taxon>Fungi</taxon>
        <taxon>Dikarya</taxon>
        <taxon>Basidiomycota</taxon>
        <taxon>Agaricomycotina</taxon>
        <taxon>Agaricomycetes</taxon>
        <taxon>Agaricomycetidae</taxon>
        <taxon>Agaricales</taxon>
        <taxon>Marasmiineae</taxon>
        <taxon>Mycenaceae</taxon>
        <taxon>Favolaschia</taxon>
    </lineage>
</organism>
<proteinExistence type="predicted"/>
<sequence>MGWGDRFISHLFVTIYWDEVARSLRRAYPCLWKKRCVPDDISEKMTAVDGTGAELQDGIARIEFVDGAVVLKDQMKEYADRGHELDDVSFLDYFLETYHGKDLPDDGNDGVGNRPRSERVPYLEGSGRKGCRVVRQDGHETVPRFVGSWFPRDTPATREYYCANMLALLCPWRGLDDLKPDADETFADVFERFMACADDRVKNIIENAKYFHECSDGARLRKPSDMIPAGGGVLELEDRAPEDFSFDPDLSPLTMEDVAIARAGRWNPDDMMYGRGAMAVARGIGLFGDDVIEGCALPDVRRALVDDLVKFQAWNATLLKMTR</sequence>
<protein>
    <submittedName>
        <fullName evidence="1">ATP-dependent DNA helicase</fullName>
    </submittedName>
</protein>
<comment type="caution">
    <text evidence="1">The sequence shown here is derived from an EMBL/GenBank/DDBJ whole genome shotgun (WGS) entry which is preliminary data.</text>
</comment>